<comment type="caution">
    <text evidence="1">The sequence shown here is derived from an EMBL/GenBank/DDBJ whole genome shotgun (WGS) entry which is preliminary data.</text>
</comment>
<reference evidence="1" key="1">
    <citation type="submission" date="2023-04" db="EMBL/GenBank/DDBJ databases">
        <title>A chromosome-level genome assembly of the parasitoid wasp Eretmocerus hayati.</title>
        <authorList>
            <person name="Zhong Y."/>
            <person name="Liu S."/>
            <person name="Liu Y."/>
        </authorList>
    </citation>
    <scope>NUCLEOTIDE SEQUENCE</scope>
    <source>
        <strain evidence="1">ZJU_SS_LIU_2023</strain>
    </source>
</reference>
<dbReference type="Proteomes" id="UP001239111">
    <property type="component" value="Chromosome 2"/>
</dbReference>
<dbReference type="EMBL" id="CM056742">
    <property type="protein sequence ID" value="KAJ8679330.1"/>
    <property type="molecule type" value="Genomic_DNA"/>
</dbReference>
<proteinExistence type="predicted"/>
<gene>
    <name evidence="1" type="ORF">QAD02_015117</name>
</gene>
<sequence>MKLSIVFCCLVLAIVAVKCSPLPEQKATDDLSPLNEVTVFQNDDDDERGDRDKRKIGVIKLGITNGILNFVFGKLDAFLDAKTKSLVILDESNKAKNAAFDIDPNQSATGEFITKVLGQKAKAASNSIGPLVNAGSTFLSTAKQGIAGAFISKFAPLSSLSSGLAGGLSGGSNSGAGGEDGNGDGGNGGGSGGSNSGSFLSGLIGSLSSGSGGLSGGLSGGSSGGQGASASDNDDDNGVAFELDPIPDSDFPTATTSDSKSSTGFANLGVANGKKKRATTARTTTTTEDIVIFNRDKVSLDIPSQGISEGFTLITNISRIVGSVIKNSAHRTEQVLEVFKPLFRGIFAIKGLPSDNPK</sequence>
<protein>
    <submittedName>
        <fullName evidence="1">Uncharacterized protein</fullName>
    </submittedName>
</protein>
<name>A0ACC2P6W5_9HYME</name>
<accession>A0ACC2P6W5</accession>
<evidence type="ECO:0000313" key="2">
    <source>
        <dbReference type="Proteomes" id="UP001239111"/>
    </source>
</evidence>
<organism evidence="1 2">
    <name type="scientific">Eretmocerus hayati</name>
    <dbReference type="NCBI Taxonomy" id="131215"/>
    <lineage>
        <taxon>Eukaryota</taxon>
        <taxon>Metazoa</taxon>
        <taxon>Ecdysozoa</taxon>
        <taxon>Arthropoda</taxon>
        <taxon>Hexapoda</taxon>
        <taxon>Insecta</taxon>
        <taxon>Pterygota</taxon>
        <taxon>Neoptera</taxon>
        <taxon>Endopterygota</taxon>
        <taxon>Hymenoptera</taxon>
        <taxon>Apocrita</taxon>
        <taxon>Proctotrupomorpha</taxon>
        <taxon>Chalcidoidea</taxon>
        <taxon>Aphelinidae</taxon>
        <taxon>Aphelininae</taxon>
        <taxon>Eretmocerus</taxon>
    </lineage>
</organism>
<evidence type="ECO:0000313" key="1">
    <source>
        <dbReference type="EMBL" id="KAJ8679330.1"/>
    </source>
</evidence>
<keyword evidence="2" id="KW-1185">Reference proteome</keyword>